<name>A0AAU9L022_9STRA</name>
<dbReference type="AlphaFoldDB" id="A0AAU9L022"/>
<protein>
    <submittedName>
        <fullName evidence="1">Uncharacterized protein</fullName>
    </submittedName>
</protein>
<evidence type="ECO:0000313" key="2">
    <source>
        <dbReference type="Proteomes" id="UP001160483"/>
    </source>
</evidence>
<reference evidence="1" key="1">
    <citation type="submission" date="2021-11" db="EMBL/GenBank/DDBJ databases">
        <authorList>
            <person name="Islam A."/>
            <person name="Islam S."/>
            <person name="Flora M.S."/>
            <person name="Rahman M."/>
            <person name="Ziaur R.M."/>
            <person name="Epstein J.H."/>
            <person name="Hassan M."/>
            <person name="Klassen M."/>
            <person name="Woodard K."/>
            <person name="Webb A."/>
            <person name="Webby R.J."/>
            <person name="El Zowalaty M.E."/>
        </authorList>
    </citation>
    <scope>NUCLEOTIDE SEQUENCE</scope>
    <source>
        <strain evidence="1">Pbs3</strain>
    </source>
</reference>
<organism evidence="1 2">
    <name type="scientific">Peronospora belbahrii</name>
    <dbReference type="NCBI Taxonomy" id="622444"/>
    <lineage>
        <taxon>Eukaryota</taxon>
        <taxon>Sar</taxon>
        <taxon>Stramenopiles</taxon>
        <taxon>Oomycota</taxon>
        <taxon>Peronosporomycetes</taxon>
        <taxon>Peronosporales</taxon>
        <taxon>Peronosporaceae</taxon>
        <taxon>Peronospora</taxon>
    </lineage>
</organism>
<proteinExistence type="predicted"/>
<comment type="caution">
    <text evidence="1">The sequence shown here is derived from an EMBL/GenBank/DDBJ whole genome shotgun (WGS) entry which is preliminary data.</text>
</comment>
<accession>A0AAU9L022</accession>
<dbReference type="Proteomes" id="UP001160483">
    <property type="component" value="Unassembled WGS sequence"/>
</dbReference>
<dbReference type="EMBL" id="CAKKTJ010000299">
    <property type="protein sequence ID" value="CAH0479329.1"/>
    <property type="molecule type" value="Genomic_DNA"/>
</dbReference>
<sequence length="96" mass="10346">MLLQFCQLAHDGSLICHDHGQLRGSLVAAVRGERRLNLPLPAHDPPLSLQLIGKRASDLGGSLLHLLEFSRSTSFLHCVAHVPEASSLPTATTISF</sequence>
<evidence type="ECO:0000313" key="1">
    <source>
        <dbReference type="EMBL" id="CAH0479329.1"/>
    </source>
</evidence>
<gene>
    <name evidence="1" type="ORF">PBS003_LOCUS5977</name>
</gene>